<reference evidence="8" key="1">
    <citation type="submission" date="2020-09" db="EMBL/GenBank/DDBJ databases">
        <authorList>
            <person name="Kikuchi T."/>
        </authorList>
    </citation>
    <scope>NUCLEOTIDE SEQUENCE</scope>
    <source>
        <strain evidence="8">SH1</strain>
    </source>
</reference>
<evidence type="ECO:0000256" key="5">
    <source>
        <dbReference type="ARBA" id="ARBA00034769"/>
    </source>
</evidence>
<feature type="region of interest" description="Disordered" evidence="7">
    <location>
        <begin position="366"/>
        <end position="417"/>
    </location>
</feature>
<dbReference type="Proteomes" id="UP000614601">
    <property type="component" value="Unassembled WGS sequence"/>
</dbReference>
<evidence type="ECO:0000313" key="8">
    <source>
        <dbReference type="EMBL" id="CAD5221782.1"/>
    </source>
</evidence>
<keyword evidence="9" id="KW-1185">Reference proteome</keyword>
<dbReference type="EMBL" id="CAJFDH010000004">
    <property type="protein sequence ID" value="CAD5221782.1"/>
    <property type="molecule type" value="Genomic_DNA"/>
</dbReference>
<evidence type="ECO:0000256" key="6">
    <source>
        <dbReference type="RuleBase" id="RU363126"/>
    </source>
</evidence>
<sequence>MVYMGISLIYRYVLTADQQIDFAKIAKYFDKDLAKYMPLSFLLGFFVTQVVSRWSHITEDFGWIDNSATNFANFIHGNDEETRIIRRTLVRYMVLNQALVLRDISMQVRKRFPTLDTMVVAGFMTETEKLELESIHDEYTRYWIPLHWCYGILDKARETKRIASDHLLVHLVEDLQHFREGLTNLLKFDWIPIPLVYPQVVFLTVRVYFGICLVSRQHLKGDDLDLWVPIMTMVEFIIYMGWMKVAEALLNPLGEDDDDLEINCVMDKNLITGMLLVDRGNDQIPPLSKDKHFYEAVIHPLYSYTAAGRTVQPLVGSAYEVNMVKKEARVTMVPHKSRLVYMEQHEYVNCTEVVDCAKHNEAHATRKATYRKNRPDKAWKSIRDRRKIKPTKNSSVIINGLEKPSSNYSPENDSSRF</sequence>
<dbReference type="Proteomes" id="UP000783686">
    <property type="component" value="Unassembled WGS sequence"/>
</dbReference>
<keyword evidence="2" id="KW-0812">Transmembrane</keyword>
<feature type="compositionally biased region" description="Basic and acidic residues" evidence="7">
    <location>
        <begin position="373"/>
        <end position="382"/>
    </location>
</feature>
<dbReference type="AlphaFoldDB" id="A0A811L2L2"/>
<dbReference type="GO" id="GO:0034707">
    <property type="term" value="C:chloride channel complex"/>
    <property type="evidence" value="ECO:0007669"/>
    <property type="project" value="UniProtKB-KW"/>
</dbReference>
<keyword evidence="3" id="KW-1133">Transmembrane helix</keyword>
<dbReference type="InterPro" id="IPR021134">
    <property type="entry name" value="Bestrophin-like"/>
</dbReference>
<evidence type="ECO:0000256" key="4">
    <source>
        <dbReference type="ARBA" id="ARBA00023136"/>
    </source>
</evidence>
<dbReference type="GO" id="GO:0005886">
    <property type="term" value="C:plasma membrane"/>
    <property type="evidence" value="ECO:0007669"/>
    <property type="project" value="UniProtKB-SubCell"/>
</dbReference>
<comment type="subcellular location">
    <subcellularLocation>
        <location evidence="6">Cell membrane</location>
        <topology evidence="6">Multi-pass membrane protein</topology>
    </subcellularLocation>
    <subcellularLocation>
        <location evidence="1">Membrane</location>
    </subcellularLocation>
</comment>
<accession>A0A811L2L2</accession>
<keyword evidence="6" id="KW-0407">Ion channel</keyword>
<protein>
    <recommendedName>
        <fullName evidence="6">Bestrophin homolog</fullName>
    </recommendedName>
</protein>
<evidence type="ECO:0000256" key="3">
    <source>
        <dbReference type="ARBA" id="ARBA00022989"/>
    </source>
</evidence>
<comment type="similarity">
    <text evidence="5 6">Belongs to the anion channel-forming bestrophin (TC 1.A.46) family. Calcium-sensitive chloride channel subfamily.</text>
</comment>
<dbReference type="InterPro" id="IPR000615">
    <property type="entry name" value="Bestrophin"/>
</dbReference>
<comment type="caution">
    <text evidence="8">The sequence shown here is derived from an EMBL/GenBank/DDBJ whole genome shotgun (WGS) entry which is preliminary data.</text>
</comment>
<evidence type="ECO:0000313" key="9">
    <source>
        <dbReference type="Proteomes" id="UP000614601"/>
    </source>
</evidence>
<keyword evidence="6" id="KW-0869">Chloride channel</keyword>
<gene>
    <name evidence="8" type="ORF">BOKJ2_LOCUS9617</name>
</gene>
<keyword evidence="6" id="KW-0406">Ion transport</keyword>
<dbReference type="GO" id="GO:0005254">
    <property type="term" value="F:chloride channel activity"/>
    <property type="evidence" value="ECO:0007669"/>
    <property type="project" value="UniProtKB-KW"/>
</dbReference>
<dbReference type="EMBL" id="CAJFCW020000004">
    <property type="protein sequence ID" value="CAG9115454.1"/>
    <property type="molecule type" value="Genomic_DNA"/>
</dbReference>
<evidence type="ECO:0000256" key="1">
    <source>
        <dbReference type="ARBA" id="ARBA00004370"/>
    </source>
</evidence>
<dbReference type="PANTHER" id="PTHR10736">
    <property type="entry name" value="BESTROPHIN"/>
    <property type="match status" value="1"/>
</dbReference>
<evidence type="ECO:0000256" key="7">
    <source>
        <dbReference type="SAM" id="MobiDB-lite"/>
    </source>
</evidence>
<feature type="compositionally biased region" description="Polar residues" evidence="7">
    <location>
        <begin position="404"/>
        <end position="417"/>
    </location>
</feature>
<organism evidence="8 9">
    <name type="scientific">Bursaphelenchus okinawaensis</name>
    <dbReference type="NCBI Taxonomy" id="465554"/>
    <lineage>
        <taxon>Eukaryota</taxon>
        <taxon>Metazoa</taxon>
        <taxon>Ecdysozoa</taxon>
        <taxon>Nematoda</taxon>
        <taxon>Chromadorea</taxon>
        <taxon>Rhabditida</taxon>
        <taxon>Tylenchina</taxon>
        <taxon>Tylenchomorpha</taxon>
        <taxon>Aphelenchoidea</taxon>
        <taxon>Aphelenchoididae</taxon>
        <taxon>Bursaphelenchus</taxon>
    </lineage>
</organism>
<keyword evidence="4" id="KW-0472">Membrane</keyword>
<keyword evidence="6" id="KW-0813">Transport</keyword>
<keyword evidence="6" id="KW-0868">Chloride</keyword>
<comment type="function">
    <text evidence="6">Forms chloride channels.</text>
</comment>
<proteinExistence type="inferred from homology"/>
<dbReference type="Pfam" id="PF01062">
    <property type="entry name" value="Bestrophin"/>
    <property type="match status" value="1"/>
</dbReference>
<name>A0A811L2L2_9BILA</name>
<evidence type="ECO:0000256" key="2">
    <source>
        <dbReference type="ARBA" id="ARBA00022692"/>
    </source>
</evidence>
<keyword evidence="6" id="KW-1003">Cell membrane</keyword>
<dbReference type="PANTHER" id="PTHR10736:SF20">
    <property type="entry name" value="BESTROPHIN HOMOLOG 22"/>
    <property type="match status" value="1"/>
</dbReference>
<dbReference type="OrthoDB" id="201595at2759"/>